<feature type="non-terminal residue" evidence="2">
    <location>
        <position position="44"/>
    </location>
</feature>
<dbReference type="AlphaFoldDB" id="A0A382NTZ2"/>
<evidence type="ECO:0000313" key="2">
    <source>
        <dbReference type="EMBL" id="SVC63857.1"/>
    </source>
</evidence>
<feature type="non-terminal residue" evidence="2">
    <location>
        <position position="1"/>
    </location>
</feature>
<dbReference type="Pfam" id="PF02699">
    <property type="entry name" value="YajC"/>
    <property type="match status" value="1"/>
</dbReference>
<organism evidence="2">
    <name type="scientific">marine metagenome</name>
    <dbReference type="NCBI Taxonomy" id="408172"/>
    <lineage>
        <taxon>unclassified sequences</taxon>
        <taxon>metagenomes</taxon>
        <taxon>ecological metagenomes</taxon>
    </lineage>
</organism>
<dbReference type="InterPro" id="IPR003849">
    <property type="entry name" value="Preprotein_translocase_YajC"/>
</dbReference>
<dbReference type="EMBL" id="UINC01102326">
    <property type="protein sequence ID" value="SVC63857.1"/>
    <property type="molecule type" value="Genomic_DNA"/>
</dbReference>
<keyword evidence="1" id="KW-0812">Transmembrane</keyword>
<keyword evidence="1" id="KW-1133">Transmembrane helix</keyword>
<evidence type="ECO:0000256" key="1">
    <source>
        <dbReference type="SAM" id="Phobius"/>
    </source>
</evidence>
<proteinExistence type="predicted"/>
<reference evidence="2" key="1">
    <citation type="submission" date="2018-05" db="EMBL/GenBank/DDBJ databases">
        <authorList>
            <person name="Lanie J.A."/>
            <person name="Ng W.-L."/>
            <person name="Kazmierczak K.M."/>
            <person name="Andrzejewski T.M."/>
            <person name="Davidsen T.M."/>
            <person name="Wayne K.J."/>
            <person name="Tettelin H."/>
            <person name="Glass J.I."/>
            <person name="Rusch D."/>
            <person name="Podicherti R."/>
            <person name="Tsui H.-C.T."/>
            <person name="Winkler M.E."/>
        </authorList>
    </citation>
    <scope>NUCLEOTIDE SEQUENCE</scope>
</reference>
<evidence type="ECO:0008006" key="3">
    <source>
        <dbReference type="Google" id="ProtNLM"/>
    </source>
</evidence>
<name>A0A382NTZ2_9ZZZZ</name>
<gene>
    <name evidence="2" type="ORF">METZ01_LOCUS316711</name>
</gene>
<keyword evidence="1" id="KW-0472">Membrane</keyword>
<sequence>VDFLFAAAQPGQGGGGIAAFLPFIVILAIIYFLMIRPQTKRQKE</sequence>
<dbReference type="PRINTS" id="PR01853">
    <property type="entry name" value="YAJCTRNLCASE"/>
</dbReference>
<accession>A0A382NTZ2</accession>
<protein>
    <recommendedName>
        <fullName evidence="3">Preprotein translocase subunit YajC</fullName>
    </recommendedName>
</protein>
<feature type="transmembrane region" description="Helical" evidence="1">
    <location>
        <begin position="12"/>
        <end position="34"/>
    </location>
</feature>